<protein>
    <submittedName>
        <fullName evidence="1">Uncharacterized protein</fullName>
    </submittedName>
</protein>
<comment type="caution">
    <text evidence="1">The sequence shown here is derived from an EMBL/GenBank/DDBJ whole genome shotgun (WGS) entry which is preliminary data.</text>
</comment>
<reference evidence="1" key="1">
    <citation type="submission" date="2020-11" db="EMBL/GenBank/DDBJ databases">
        <authorList>
            <consortium name="DOE Joint Genome Institute"/>
            <person name="Ahrendt S."/>
            <person name="Riley R."/>
            <person name="Andreopoulos W."/>
            <person name="Labutti K."/>
            <person name="Pangilinan J."/>
            <person name="Ruiz-Duenas F.J."/>
            <person name="Barrasa J.M."/>
            <person name="Sanchez-Garcia M."/>
            <person name="Camarero S."/>
            <person name="Miyauchi S."/>
            <person name="Serrano A."/>
            <person name="Linde D."/>
            <person name="Babiker R."/>
            <person name="Drula E."/>
            <person name="Ayuso-Fernandez I."/>
            <person name="Pacheco R."/>
            <person name="Padilla G."/>
            <person name="Ferreira P."/>
            <person name="Barriuso J."/>
            <person name="Kellner H."/>
            <person name="Castanera R."/>
            <person name="Alfaro M."/>
            <person name="Ramirez L."/>
            <person name="Pisabarro A.G."/>
            <person name="Kuo A."/>
            <person name="Tritt A."/>
            <person name="Lipzen A."/>
            <person name="He G."/>
            <person name="Yan M."/>
            <person name="Ng V."/>
            <person name="Cullen D."/>
            <person name="Martin F."/>
            <person name="Rosso M.-N."/>
            <person name="Henrissat B."/>
            <person name="Hibbett D."/>
            <person name="Martinez A.T."/>
            <person name="Grigoriev I.V."/>
        </authorList>
    </citation>
    <scope>NUCLEOTIDE SEQUENCE</scope>
    <source>
        <strain evidence="1">MF-IS2</strain>
    </source>
</reference>
<accession>A0A9P6BXD1</accession>
<dbReference type="AlphaFoldDB" id="A0A9P6BXD1"/>
<dbReference type="EMBL" id="MU151954">
    <property type="protein sequence ID" value="KAF9441325.1"/>
    <property type="molecule type" value="Genomic_DNA"/>
</dbReference>
<proteinExistence type="predicted"/>
<sequence>MSSTHNQIQTEIKALEDKEKVILQEIEAQLSKIDEARRSCQRGESLLVVKEANALIASKKKDLKAIWNKTYET</sequence>
<gene>
    <name evidence="1" type="ORF">P691DRAFT_766425</name>
</gene>
<dbReference type="Proteomes" id="UP000807342">
    <property type="component" value="Unassembled WGS sequence"/>
</dbReference>
<organism evidence="1 2">
    <name type="scientific">Macrolepiota fuliginosa MF-IS2</name>
    <dbReference type="NCBI Taxonomy" id="1400762"/>
    <lineage>
        <taxon>Eukaryota</taxon>
        <taxon>Fungi</taxon>
        <taxon>Dikarya</taxon>
        <taxon>Basidiomycota</taxon>
        <taxon>Agaricomycotina</taxon>
        <taxon>Agaricomycetes</taxon>
        <taxon>Agaricomycetidae</taxon>
        <taxon>Agaricales</taxon>
        <taxon>Agaricineae</taxon>
        <taxon>Agaricaceae</taxon>
        <taxon>Macrolepiota</taxon>
    </lineage>
</organism>
<evidence type="ECO:0000313" key="1">
    <source>
        <dbReference type="EMBL" id="KAF9441325.1"/>
    </source>
</evidence>
<keyword evidence="2" id="KW-1185">Reference proteome</keyword>
<evidence type="ECO:0000313" key="2">
    <source>
        <dbReference type="Proteomes" id="UP000807342"/>
    </source>
</evidence>
<name>A0A9P6BXD1_9AGAR</name>